<keyword evidence="3" id="KW-1185">Reference proteome</keyword>
<name>A0AAV4BWV3_9GAST</name>
<accession>A0AAV4BWV3</accession>
<feature type="region of interest" description="Disordered" evidence="1">
    <location>
        <begin position="1"/>
        <end position="24"/>
    </location>
</feature>
<evidence type="ECO:0000256" key="1">
    <source>
        <dbReference type="SAM" id="MobiDB-lite"/>
    </source>
</evidence>
<protein>
    <submittedName>
        <fullName evidence="2">Uncharacterized protein</fullName>
    </submittedName>
</protein>
<gene>
    <name evidence="2" type="ORF">PoB_005141500</name>
</gene>
<evidence type="ECO:0000313" key="2">
    <source>
        <dbReference type="EMBL" id="GFO24910.1"/>
    </source>
</evidence>
<reference evidence="2 3" key="1">
    <citation type="journal article" date="2021" name="Elife">
        <title>Chloroplast acquisition without the gene transfer in kleptoplastic sea slugs, Plakobranchus ocellatus.</title>
        <authorList>
            <person name="Maeda T."/>
            <person name="Takahashi S."/>
            <person name="Yoshida T."/>
            <person name="Shimamura S."/>
            <person name="Takaki Y."/>
            <person name="Nagai Y."/>
            <person name="Toyoda A."/>
            <person name="Suzuki Y."/>
            <person name="Arimoto A."/>
            <person name="Ishii H."/>
            <person name="Satoh N."/>
            <person name="Nishiyama T."/>
            <person name="Hasebe M."/>
            <person name="Maruyama T."/>
            <person name="Minagawa J."/>
            <person name="Obokata J."/>
            <person name="Shigenobu S."/>
        </authorList>
    </citation>
    <scope>NUCLEOTIDE SEQUENCE [LARGE SCALE GENOMIC DNA]</scope>
</reference>
<comment type="caution">
    <text evidence="2">The sequence shown here is derived from an EMBL/GenBank/DDBJ whole genome shotgun (WGS) entry which is preliminary data.</text>
</comment>
<dbReference type="EMBL" id="BLXT01005668">
    <property type="protein sequence ID" value="GFO24910.1"/>
    <property type="molecule type" value="Genomic_DNA"/>
</dbReference>
<dbReference type="AlphaFoldDB" id="A0AAV4BWV3"/>
<dbReference type="Proteomes" id="UP000735302">
    <property type="component" value="Unassembled WGS sequence"/>
</dbReference>
<feature type="non-terminal residue" evidence="2">
    <location>
        <position position="1"/>
    </location>
</feature>
<sequence length="59" mass="6414">NSKPEPSPPAVVDMPEVEESVKPARRPSLLRDSDKKAFKNVLKPKMGCTSVLLPQLGSL</sequence>
<evidence type="ECO:0000313" key="3">
    <source>
        <dbReference type="Proteomes" id="UP000735302"/>
    </source>
</evidence>
<proteinExistence type="predicted"/>
<organism evidence="2 3">
    <name type="scientific">Plakobranchus ocellatus</name>
    <dbReference type="NCBI Taxonomy" id="259542"/>
    <lineage>
        <taxon>Eukaryota</taxon>
        <taxon>Metazoa</taxon>
        <taxon>Spiralia</taxon>
        <taxon>Lophotrochozoa</taxon>
        <taxon>Mollusca</taxon>
        <taxon>Gastropoda</taxon>
        <taxon>Heterobranchia</taxon>
        <taxon>Euthyneura</taxon>
        <taxon>Panpulmonata</taxon>
        <taxon>Sacoglossa</taxon>
        <taxon>Placobranchoidea</taxon>
        <taxon>Plakobranchidae</taxon>
        <taxon>Plakobranchus</taxon>
    </lineage>
</organism>